<accession>X7EEV3</accession>
<evidence type="ECO:0000256" key="1">
    <source>
        <dbReference type="SAM" id="MobiDB-lite"/>
    </source>
</evidence>
<evidence type="ECO:0000313" key="3">
    <source>
        <dbReference type="Proteomes" id="UP000022447"/>
    </source>
</evidence>
<dbReference type="Proteomes" id="UP000022447">
    <property type="component" value="Unassembled WGS sequence"/>
</dbReference>
<sequence>MTSKRAGECNRVAERADRQRSERASGKIVFSSTHQIAPEALAKAIHGAISRASAGAASPHQREDLVAETHLAIAEHAAAGKTLTGNLASFAYRIAYNKTCDAFRDRTDALARRAHGEAADIALDTAPDRGETPEARILRLSATAMKAKILTGALAALSTEQRSEIYAPLRRTAPLARGTAAQRTTANRIAQREKRAREVLTREVDDRRETL</sequence>
<feature type="compositionally biased region" description="Basic and acidic residues" evidence="1">
    <location>
        <begin position="1"/>
        <end position="25"/>
    </location>
</feature>
<dbReference type="Gene3D" id="1.10.1740.10">
    <property type="match status" value="1"/>
</dbReference>
<proteinExistence type="predicted"/>
<organism evidence="2 3">
    <name type="scientific">Roseivivax halodurans JCM 10272</name>
    <dbReference type="NCBI Taxonomy" id="1449350"/>
    <lineage>
        <taxon>Bacteria</taxon>
        <taxon>Pseudomonadati</taxon>
        <taxon>Pseudomonadota</taxon>
        <taxon>Alphaproteobacteria</taxon>
        <taxon>Rhodobacterales</taxon>
        <taxon>Roseobacteraceae</taxon>
        <taxon>Roseivivax</taxon>
    </lineage>
</organism>
<keyword evidence="3" id="KW-1185">Reference proteome</keyword>
<gene>
    <name evidence="2" type="ORF">OCH239_09390</name>
</gene>
<dbReference type="InterPro" id="IPR013325">
    <property type="entry name" value="RNA_pol_sigma_r2"/>
</dbReference>
<dbReference type="STRING" id="1449350.OCH239_09390"/>
<dbReference type="SUPFAM" id="SSF88946">
    <property type="entry name" value="Sigma2 domain of RNA polymerase sigma factors"/>
    <property type="match status" value="1"/>
</dbReference>
<protein>
    <submittedName>
        <fullName evidence="2">Uncharacterized protein</fullName>
    </submittedName>
</protein>
<dbReference type="EMBL" id="JALZ01000021">
    <property type="protein sequence ID" value="ETX13663.1"/>
    <property type="molecule type" value="Genomic_DNA"/>
</dbReference>
<evidence type="ECO:0000313" key="2">
    <source>
        <dbReference type="EMBL" id="ETX13663.1"/>
    </source>
</evidence>
<dbReference type="GO" id="GO:0006352">
    <property type="term" value="P:DNA-templated transcription initiation"/>
    <property type="evidence" value="ECO:0007669"/>
    <property type="project" value="InterPro"/>
</dbReference>
<dbReference type="AlphaFoldDB" id="X7EEV3"/>
<dbReference type="RefSeq" id="WP_037264641.1">
    <property type="nucleotide sequence ID" value="NZ_JALZ01000021.1"/>
</dbReference>
<dbReference type="GO" id="GO:0003700">
    <property type="term" value="F:DNA-binding transcription factor activity"/>
    <property type="evidence" value="ECO:0007669"/>
    <property type="project" value="InterPro"/>
</dbReference>
<dbReference type="PATRIC" id="fig|1449350.3.peg.3211"/>
<name>X7EEV3_9RHOB</name>
<feature type="region of interest" description="Disordered" evidence="1">
    <location>
        <begin position="1"/>
        <end position="27"/>
    </location>
</feature>
<comment type="caution">
    <text evidence="2">The sequence shown here is derived from an EMBL/GenBank/DDBJ whole genome shotgun (WGS) entry which is preliminary data.</text>
</comment>
<reference evidence="2 3" key="1">
    <citation type="submission" date="2014-01" db="EMBL/GenBank/DDBJ databases">
        <title>Roseivivax halodurans JCM 10272 Genome Sequencing.</title>
        <authorList>
            <person name="Lai Q."/>
            <person name="Li G."/>
            <person name="Shao Z."/>
        </authorList>
    </citation>
    <scope>NUCLEOTIDE SEQUENCE [LARGE SCALE GENOMIC DNA]</scope>
    <source>
        <strain evidence="2 3">JCM 10272</strain>
    </source>
</reference>